<protein>
    <submittedName>
        <fullName evidence="2">Str. FM013</fullName>
    </submittedName>
</protein>
<evidence type="ECO:0000313" key="3">
    <source>
        <dbReference type="Proteomes" id="UP000053732"/>
    </source>
</evidence>
<evidence type="ECO:0000256" key="1">
    <source>
        <dbReference type="SAM" id="MobiDB-lite"/>
    </source>
</evidence>
<gene>
    <name evidence="2" type="ORF">PCAMFM013_S011g000235</name>
</gene>
<organism evidence="2 3">
    <name type="scientific">Penicillium camemberti (strain FM 013)</name>
    <dbReference type="NCBI Taxonomy" id="1429867"/>
    <lineage>
        <taxon>Eukaryota</taxon>
        <taxon>Fungi</taxon>
        <taxon>Dikarya</taxon>
        <taxon>Ascomycota</taxon>
        <taxon>Pezizomycotina</taxon>
        <taxon>Eurotiomycetes</taxon>
        <taxon>Eurotiomycetidae</taxon>
        <taxon>Eurotiales</taxon>
        <taxon>Aspergillaceae</taxon>
        <taxon>Penicillium</taxon>
    </lineage>
</organism>
<accession>A0A0G4PD39</accession>
<feature type="compositionally biased region" description="Polar residues" evidence="1">
    <location>
        <begin position="156"/>
        <end position="172"/>
    </location>
</feature>
<dbReference type="AlphaFoldDB" id="A0A0G4PD39"/>
<keyword evidence="3" id="KW-1185">Reference proteome</keyword>
<reference evidence="2 3" key="1">
    <citation type="journal article" date="2014" name="Nat. Commun.">
        <title>Multiple recent horizontal transfers of a large genomic region in cheese making fungi.</title>
        <authorList>
            <person name="Cheeseman K."/>
            <person name="Ropars J."/>
            <person name="Renault P."/>
            <person name="Dupont J."/>
            <person name="Gouzy J."/>
            <person name="Branca A."/>
            <person name="Abraham A.L."/>
            <person name="Ceppi M."/>
            <person name="Conseiller E."/>
            <person name="Debuchy R."/>
            <person name="Malagnac F."/>
            <person name="Goarin A."/>
            <person name="Silar P."/>
            <person name="Lacoste S."/>
            <person name="Sallet E."/>
            <person name="Bensimon A."/>
            <person name="Giraud T."/>
            <person name="Brygoo Y."/>
        </authorList>
    </citation>
    <scope>NUCLEOTIDE SEQUENCE [LARGE SCALE GENOMIC DNA]</scope>
    <source>
        <strain evidence="3">FM 013</strain>
    </source>
</reference>
<evidence type="ECO:0000313" key="2">
    <source>
        <dbReference type="EMBL" id="CRL24241.1"/>
    </source>
</evidence>
<dbReference type="Proteomes" id="UP000053732">
    <property type="component" value="Unassembled WGS sequence"/>
</dbReference>
<proteinExistence type="predicted"/>
<dbReference type="EMBL" id="HG793144">
    <property type="protein sequence ID" value="CRL24241.1"/>
    <property type="molecule type" value="Genomic_DNA"/>
</dbReference>
<name>A0A0G4PD39_PENC3</name>
<feature type="region of interest" description="Disordered" evidence="1">
    <location>
        <begin position="151"/>
        <end position="178"/>
    </location>
</feature>
<sequence length="302" mass="34424">MPDVLIVNDNASFASSDTFSTQDSIEQPRHSLRRRNTVAKLTRRVSKRISQTILKTGVQEHALSEKNLKDLNDATDIDPRNLCSSPHQVHRVKIYDPIHETIEECPIFDVEAAREMRLHQSYATFCQNFTLSGTTKMSRKFDLSMGAEWAEEHTPSSHTDPTLKNNNTSEFSGSGAYPEHITVHSRPRPSTVAFPISSPSTDLEDTPISHSAAVENPSWGYPVTKTSKVEEDFNSISSNLEITANSNYPQPPPRIITPTVWMDMKRNEREHKATRRQRLLNPFRSWFMTSQPLWGRRHEVVE</sequence>